<evidence type="ECO:0000313" key="1">
    <source>
        <dbReference type="EMBL" id="CAA9352487.1"/>
    </source>
</evidence>
<feature type="non-terminal residue" evidence="1">
    <location>
        <position position="1"/>
    </location>
</feature>
<protein>
    <submittedName>
        <fullName evidence="1">Uncharacterized protein</fullName>
    </submittedName>
</protein>
<accession>A0A6J4MAA1</accession>
<dbReference type="AlphaFoldDB" id="A0A6J4MAA1"/>
<organism evidence="1">
    <name type="scientific">uncultured Nocardioidaceae bacterium</name>
    <dbReference type="NCBI Taxonomy" id="253824"/>
    <lineage>
        <taxon>Bacteria</taxon>
        <taxon>Bacillati</taxon>
        <taxon>Actinomycetota</taxon>
        <taxon>Actinomycetes</taxon>
        <taxon>Propionibacteriales</taxon>
        <taxon>Nocardioidaceae</taxon>
        <taxon>environmental samples</taxon>
    </lineage>
</organism>
<sequence length="42" mass="4903">DSHFHRHCWVEWSRAAHDPRRRECRGHPAPGVACATGERVRL</sequence>
<name>A0A6J4MAA1_9ACTN</name>
<reference evidence="1" key="1">
    <citation type="submission" date="2020-02" db="EMBL/GenBank/DDBJ databases">
        <authorList>
            <person name="Meier V. D."/>
        </authorList>
    </citation>
    <scope>NUCLEOTIDE SEQUENCE</scope>
    <source>
        <strain evidence="1">AVDCRST_MAG29</strain>
    </source>
</reference>
<proteinExistence type="predicted"/>
<feature type="non-terminal residue" evidence="1">
    <location>
        <position position="42"/>
    </location>
</feature>
<gene>
    <name evidence="1" type="ORF">AVDCRST_MAG29-2364</name>
</gene>
<dbReference type="EMBL" id="CADCUG010000140">
    <property type="protein sequence ID" value="CAA9352487.1"/>
    <property type="molecule type" value="Genomic_DNA"/>
</dbReference>